<keyword evidence="1" id="KW-0812">Transmembrane</keyword>
<accession>A0A9W7FRG7</accession>
<dbReference type="Proteomes" id="UP001165122">
    <property type="component" value="Unassembled WGS sequence"/>
</dbReference>
<evidence type="ECO:0000313" key="2">
    <source>
        <dbReference type="EMBL" id="GMI16815.1"/>
    </source>
</evidence>
<dbReference type="EMBL" id="BRXW01000267">
    <property type="protein sequence ID" value="GMI16815.1"/>
    <property type="molecule type" value="Genomic_DNA"/>
</dbReference>
<name>A0A9W7FRG7_9STRA</name>
<gene>
    <name evidence="2" type="ORF">TrLO_g6206</name>
</gene>
<dbReference type="PANTHER" id="PTHR11319">
    <property type="entry name" value="G PROTEIN-COUPLED RECEPTOR-RELATED"/>
    <property type="match status" value="1"/>
</dbReference>
<dbReference type="OrthoDB" id="5950997at2759"/>
<dbReference type="PANTHER" id="PTHR11319:SF35">
    <property type="entry name" value="OUTER MEMBRANE PROTEIN PMPC-RELATED"/>
    <property type="match status" value="1"/>
</dbReference>
<protein>
    <recommendedName>
        <fullName evidence="4">Tyrosine-protein kinase ephrin type A/B receptor-like domain-containing protein</fullName>
    </recommendedName>
</protein>
<comment type="caution">
    <text evidence="2">The sequence shown here is derived from an EMBL/GenBank/DDBJ whole genome shotgun (WGS) entry which is preliminary data.</text>
</comment>
<keyword evidence="1" id="KW-1133">Transmembrane helix</keyword>
<evidence type="ECO:0008006" key="4">
    <source>
        <dbReference type="Google" id="ProtNLM"/>
    </source>
</evidence>
<evidence type="ECO:0000313" key="3">
    <source>
        <dbReference type="Proteomes" id="UP001165122"/>
    </source>
</evidence>
<dbReference type="Gene3D" id="2.10.50.10">
    <property type="entry name" value="Tumor Necrosis Factor Receptor, subunit A, domain 2"/>
    <property type="match status" value="1"/>
</dbReference>
<keyword evidence="3" id="KW-1185">Reference proteome</keyword>
<evidence type="ECO:0000256" key="1">
    <source>
        <dbReference type="SAM" id="Phobius"/>
    </source>
</evidence>
<reference evidence="3" key="1">
    <citation type="journal article" date="2023" name="Commun. Biol.">
        <title>Genome analysis of Parmales, the sister group of diatoms, reveals the evolutionary specialization of diatoms from phago-mixotrophs to photoautotrophs.</title>
        <authorList>
            <person name="Ban H."/>
            <person name="Sato S."/>
            <person name="Yoshikawa S."/>
            <person name="Yamada K."/>
            <person name="Nakamura Y."/>
            <person name="Ichinomiya M."/>
            <person name="Sato N."/>
            <person name="Blanc-Mathieu R."/>
            <person name="Endo H."/>
            <person name="Kuwata A."/>
            <person name="Ogata H."/>
        </authorList>
    </citation>
    <scope>NUCLEOTIDE SEQUENCE [LARGE SCALE GENOMIC DNA]</scope>
    <source>
        <strain evidence="3">NIES 3700</strain>
    </source>
</reference>
<keyword evidence="1" id="KW-0472">Membrane</keyword>
<proteinExistence type="predicted"/>
<sequence>MKDEGGKCSCDKGKTLISGECRPCEDGRFKDHAGTNSCEICDSKVIHGAFETMPGSESDKSSSKSCACGKGKYQDPRKTDEAPEVVCSDCMDLDLSQGVKCKNKGLTLKNLTLKDGFWRNSVESSKIVECDIVFSCAREPGAPPTKLCADGHTGPICSACTDGYKKNEIEVCRPCASAGVSIGGIYVLFGVFATIVFYLVLRKILGKENLFITKIIQEITKATEDDKHWSKRLKT</sequence>
<dbReference type="AlphaFoldDB" id="A0A9W7FRG7"/>
<feature type="transmembrane region" description="Helical" evidence="1">
    <location>
        <begin position="178"/>
        <end position="201"/>
    </location>
</feature>
<organism evidence="2 3">
    <name type="scientific">Triparma laevis f. longispina</name>
    <dbReference type="NCBI Taxonomy" id="1714387"/>
    <lineage>
        <taxon>Eukaryota</taxon>
        <taxon>Sar</taxon>
        <taxon>Stramenopiles</taxon>
        <taxon>Ochrophyta</taxon>
        <taxon>Bolidophyceae</taxon>
        <taxon>Parmales</taxon>
        <taxon>Triparmaceae</taxon>
        <taxon>Triparma</taxon>
    </lineage>
</organism>